<keyword evidence="1" id="KW-0378">Hydrolase</keyword>
<dbReference type="SUPFAM" id="SSF88713">
    <property type="entry name" value="Glycoside hydrolase/deacetylase"/>
    <property type="match status" value="1"/>
</dbReference>
<evidence type="ECO:0000313" key="3">
    <source>
        <dbReference type="Proteomes" id="UP000077875"/>
    </source>
</evidence>
<dbReference type="PANTHER" id="PTHR30292:SF0">
    <property type="entry name" value="5-OXOPROLINASE SUBUNIT A"/>
    <property type="match status" value="1"/>
</dbReference>
<dbReference type="EC" id="3.5.2.9" evidence="1"/>
<keyword evidence="1" id="KW-0547">Nucleotide-binding</keyword>
<dbReference type="GO" id="GO:0005975">
    <property type="term" value="P:carbohydrate metabolic process"/>
    <property type="evidence" value="ECO:0007669"/>
    <property type="project" value="InterPro"/>
</dbReference>
<protein>
    <recommendedName>
        <fullName evidence="1">5-oxoprolinase subunit A</fullName>
        <shortName evidence="1">5-OPase subunit A</shortName>
        <ecNumber evidence="1">3.5.2.9</ecNumber>
    </recommendedName>
    <alternativeName>
        <fullName evidence="1">5-oxoprolinase (ATP-hydrolyzing) subunit A</fullName>
    </alternativeName>
</protein>
<dbReference type="CDD" id="cd10787">
    <property type="entry name" value="LamB_YcsF_like"/>
    <property type="match status" value="1"/>
</dbReference>
<evidence type="ECO:0000313" key="2">
    <source>
        <dbReference type="EMBL" id="ANF58173.1"/>
    </source>
</evidence>
<dbReference type="GO" id="GO:0017168">
    <property type="term" value="F:5-oxoprolinase (ATP-hydrolyzing) activity"/>
    <property type="evidence" value="ECO:0007669"/>
    <property type="project" value="UniProtKB-UniRule"/>
</dbReference>
<dbReference type="InterPro" id="IPR011330">
    <property type="entry name" value="Glyco_hydro/deAcase_b/a-brl"/>
</dbReference>
<evidence type="ECO:0000256" key="1">
    <source>
        <dbReference type="HAMAP-Rule" id="MF_00691"/>
    </source>
</evidence>
<organism evidence="2 3">
    <name type="scientific">Halotalea alkalilenta</name>
    <dbReference type="NCBI Taxonomy" id="376489"/>
    <lineage>
        <taxon>Bacteria</taxon>
        <taxon>Pseudomonadati</taxon>
        <taxon>Pseudomonadota</taxon>
        <taxon>Gammaproteobacteria</taxon>
        <taxon>Oceanospirillales</taxon>
        <taxon>Halomonadaceae</taxon>
        <taxon>Halotalea</taxon>
    </lineage>
</organism>
<dbReference type="NCBIfam" id="NF003814">
    <property type="entry name" value="PRK05406.1-3"/>
    <property type="match status" value="1"/>
</dbReference>
<dbReference type="Pfam" id="PF03746">
    <property type="entry name" value="LamB_YcsF"/>
    <property type="match status" value="1"/>
</dbReference>
<sequence length="255" mass="26916">MQIDLNADLGEGFGAYRMGEDEALIGIISSANVACGFHAGDPLIMNNTAHATKAAGVDLGAHVGFPDLLGFGRRQMQVDPKELASYVVYQLGALAGMAAVAGHRLTHMSFHGALGNMAAADETLAEPLVAAVAAFDRDIIISSSSSQAIESAAARHGLRVATTFLADRAYDVNGLLVPRRMPNSVITDHDQVMLRLRQLLEDGSVTSYSGERIPMRTCSILLHGDTPGAAGMARDIRSEIERGGGEIVPISHLLN</sequence>
<gene>
    <name evidence="1" type="primary">pxpA</name>
    <name evidence="2" type="ORF">A5892_12435</name>
</gene>
<comment type="subunit">
    <text evidence="1">Forms a complex composed of PxpA, PxpB and PxpC.</text>
</comment>
<dbReference type="KEGG" id="haa:A5892_12435"/>
<comment type="similarity">
    <text evidence="1">Belongs to the LamB/PxpA family.</text>
</comment>
<dbReference type="EMBL" id="CP015243">
    <property type="protein sequence ID" value="ANF58173.1"/>
    <property type="molecule type" value="Genomic_DNA"/>
</dbReference>
<keyword evidence="3" id="KW-1185">Reference proteome</keyword>
<name>A0A172YG25_9GAMM</name>
<dbReference type="AlphaFoldDB" id="A0A172YG25"/>
<keyword evidence="1" id="KW-0067">ATP-binding</keyword>
<dbReference type="STRING" id="376489.A5892_12435"/>
<dbReference type="InterPro" id="IPR005501">
    <property type="entry name" value="LamB/YcsF/PxpA-like"/>
</dbReference>
<comment type="function">
    <text evidence="1">Catalyzes the cleavage of 5-oxoproline to form L-glutamate coupled to the hydrolysis of ATP to ADP and inorganic phosphate.</text>
</comment>
<comment type="catalytic activity">
    <reaction evidence="1">
        <text>5-oxo-L-proline + ATP + 2 H2O = L-glutamate + ADP + phosphate + H(+)</text>
        <dbReference type="Rhea" id="RHEA:10348"/>
        <dbReference type="ChEBI" id="CHEBI:15377"/>
        <dbReference type="ChEBI" id="CHEBI:15378"/>
        <dbReference type="ChEBI" id="CHEBI:29985"/>
        <dbReference type="ChEBI" id="CHEBI:30616"/>
        <dbReference type="ChEBI" id="CHEBI:43474"/>
        <dbReference type="ChEBI" id="CHEBI:58402"/>
        <dbReference type="ChEBI" id="CHEBI:456216"/>
        <dbReference type="EC" id="3.5.2.9"/>
    </reaction>
</comment>
<dbReference type="Gene3D" id="3.20.20.370">
    <property type="entry name" value="Glycoside hydrolase/deacetylase"/>
    <property type="match status" value="1"/>
</dbReference>
<dbReference type="Proteomes" id="UP000077875">
    <property type="component" value="Chromosome"/>
</dbReference>
<reference evidence="2 3" key="1">
    <citation type="submission" date="2016-04" db="EMBL/GenBank/DDBJ databases">
        <title>Complete Genome Sequence of Halotalea alkalilenta IHB B 13600.</title>
        <authorList>
            <person name="Swarnkar M.K."/>
            <person name="Sharma A."/>
            <person name="Kaushal K."/>
            <person name="Soni R."/>
            <person name="Rana S."/>
            <person name="Singh A.K."/>
            <person name="Gulati A."/>
        </authorList>
    </citation>
    <scope>NUCLEOTIDE SEQUENCE [LARGE SCALE GENOMIC DNA]</scope>
    <source>
        <strain evidence="2 3">IHB B 13600</strain>
    </source>
</reference>
<dbReference type="PANTHER" id="PTHR30292">
    <property type="entry name" value="UNCHARACTERIZED PROTEIN YBGL-RELATED"/>
    <property type="match status" value="1"/>
</dbReference>
<dbReference type="GO" id="GO:0005524">
    <property type="term" value="F:ATP binding"/>
    <property type="evidence" value="ECO:0007669"/>
    <property type="project" value="UniProtKB-UniRule"/>
</dbReference>
<dbReference type="HAMAP" id="MF_00691">
    <property type="entry name" value="PxpA"/>
    <property type="match status" value="1"/>
</dbReference>
<dbReference type="RefSeq" id="WP_064123072.1">
    <property type="nucleotide sequence ID" value="NZ_CP015243.1"/>
</dbReference>
<proteinExistence type="inferred from homology"/>
<accession>A0A172YG25</accession>